<gene>
    <name evidence="2" type="ORF">GCM10009754_77590</name>
</gene>
<dbReference type="Proteomes" id="UP001501116">
    <property type="component" value="Unassembled WGS sequence"/>
</dbReference>
<evidence type="ECO:0000256" key="1">
    <source>
        <dbReference type="SAM" id="MobiDB-lite"/>
    </source>
</evidence>
<evidence type="ECO:0000313" key="3">
    <source>
        <dbReference type="Proteomes" id="UP001501116"/>
    </source>
</evidence>
<comment type="caution">
    <text evidence="2">The sequence shown here is derived from an EMBL/GenBank/DDBJ whole genome shotgun (WGS) entry which is preliminary data.</text>
</comment>
<feature type="region of interest" description="Disordered" evidence="1">
    <location>
        <begin position="20"/>
        <end position="79"/>
    </location>
</feature>
<evidence type="ECO:0008006" key="4">
    <source>
        <dbReference type="Google" id="ProtNLM"/>
    </source>
</evidence>
<sequence>MSSFASAAILACCHMDTERDSAQEGGDHELATGHGRKRRGPRWHWPGRGRRVTAPSEPDGPLRPIVGGVRHRVAGDPNPPDGVTIRMLCGFLWKVHRTAKSPHIYDCHACDEEFDETAAK</sequence>
<accession>A0ABP5DXF2</accession>
<name>A0ABP5DXF2_9PSEU</name>
<proteinExistence type="predicted"/>
<organism evidence="2 3">
    <name type="scientific">Amycolatopsis minnesotensis</name>
    <dbReference type="NCBI Taxonomy" id="337894"/>
    <lineage>
        <taxon>Bacteria</taxon>
        <taxon>Bacillati</taxon>
        <taxon>Actinomycetota</taxon>
        <taxon>Actinomycetes</taxon>
        <taxon>Pseudonocardiales</taxon>
        <taxon>Pseudonocardiaceae</taxon>
        <taxon>Amycolatopsis</taxon>
    </lineage>
</organism>
<protein>
    <recommendedName>
        <fullName evidence="4">DUF3039 domain-containing protein</fullName>
    </recommendedName>
</protein>
<feature type="compositionally biased region" description="Basic and acidic residues" evidence="1">
    <location>
        <begin position="20"/>
        <end position="31"/>
    </location>
</feature>
<feature type="compositionally biased region" description="Basic residues" evidence="1">
    <location>
        <begin position="34"/>
        <end position="51"/>
    </location>
</feature>
<dbReference type="EMBL" id="BAAANN010000047">
    <property type="protein sequence ID" value="GAA1987977.1"/>
    <property type="molecule type" value="Genomic_DNA"/>
</dbReference>
<keyword evidence="3" id="KW-1185">Reference proteome</keyword>
<evidence type="ECO:0000313" key="2">
    <source>
        <dbReference type="EMBL" id="GAA1987977.1"/>
    </source>
</evidence>
<reference evidence="3" key="1">
    <citation type="journal article" date="2019" name="Int. J. Syst. Evol. Microbiol.">
        <title>The Global Catalogue of Microorganisms (GCM) 10K type strain sequencing project: providing services to taxonomists for standard genome sequencing and annotation.</title>
        <authorList>
            <consortium name="The Broad Institute Genomics Platform"/>
            <consortium name="The Broad Institute Genome Sequencing Center for Infectious Disease"/>
            <person name="Wu L."/>
            <person name="Ma J."/>
        </authorList>
    </citation>
    <scope>NUCLEOTIDE SEQUENCE [LARGE SCALE GENOMIC DNA]</scope>
    <source>
        <strain evidence="3">JCM 14545</strain>
    </source>
</reference>